<keyword evidence="1" id="KW-1133">Transmembrane helix</keyword>
<keyword evidence="1" id="KW-0812">Transmembrane</keyword>
<feature type="transmembrane region" description="Helical" evidence="1">
    <location>
        <begin position="12"/>
        <end position="39"/>
    </location>
</feature>
<accession>A0A653E9Q5</accession>
<evidence type="ECO:0000313" key="2">
    <source>
        <dbReference type="EMBL" id="VEV98841.1"/>
    </source>
</evidence>
<organism evidence="2">
    <name type="scientific">Pseudomonas marincola</name>
    <dbReference type="NCBI Taxonomy" id="437900"/>
    <lineage>
        <taxon>Bacteria</taxon>
        <taxon>Pseudomonadati</taxon>
        <taxon>Pseudomonadota</taxon>
        <taxon>Gammaproteobacteria</taxon>
        <taxon>Pseudomonadales</taxon>
        <taxon>Pseudomonadaceae</taxon>
        <taxon>Pseudomonas</taxon>
    </lineage>
</organism>
<keyword evidence="1" id="KW-0472">Membrane</keyword>
<dbReference type="AlphaFoldDB" id="A0A653E9Q5"/>
<reference evidence="2" key="1">
    <citation type="submission" date="2019-02" db="EMBL/GenBank/DDBJ databases">
        <authorList>
            <consortium name="Genoscope - CEA"/>
            <person name="William W."/>
        </authorList>
    </citation>
    <scope>NUCLEOTIDE SEQUENCE [LARGE SCALE GENOMIC DNA]</scope>
    <source>
        <strain evidence="2">YSy11</strain>
    </source>
</reference>
<evidence type="ECO:0000256" key="1">
    <source>
        <dbReference type="SAM" id="Phobius"/>
    </source>
</evidence>
<proteinExistence type="predicted"/>
<gene>
    <name evidence="2" type="ORF">PMYSY11_3797</name>
</gene>
<protein>
    <submittedName>
        <fullName evidence="2">Uncharacterized protein</fullName>
    </submittedName>
</protein>
<sequence>MSRQVLLHIINVRLIGVSMIALSALVWLPHSILCAFGLMEATKCAVGLRGTRCICLFASVR</sequence>
<dbReference type="EMBL" id="LR215729">
    <property type="protein sequence ID" value="VEV98841.1"/>
    <property type="molecule type" value="Genomic_DNA"/>
</dbReference>
<name>A0A653E9Q5_9PSED</name>